<dbReference type="Proteomes" id="UP000245698">
    <property type="component" value="Unassembled WGS sequence"/>
</dbReference>
<dbReference type="AlphaFoldDB" id="A0A2P9AML1"/>
<gene>
    <name evidence="2" type="ORF">BQ8482_280114</name>
</gene>
<evidence type="ECO:0000256" key="1">
    <source>
        <dbReference type="SAM" id="MobiDB-lite"/>
    </source>
</evidence>
<name>A0A2P9AML1_9HYPH</name>
<proteinExistence type="predicted"/>
<accession>A0A2P9AML1</accession>
<reference evidence="3" key="1">
    <citation type="submission" date="2016-12" db="EMBL/GenBank/DDBJ databases">
        <authorList>
            <person name="Brunel B."/>
        </authorList>
    </citation>
    <scope>NUCLEOTIDE SEQUENCE [LARGE SCALE GENOMIC DNA]</scope>
</reference>
<protein>
    <submittedName>
        <fullName evidence="2">Uncharacterized protein</fullName>
    </submittedName>
</protein>
<sequence>MQEALHQPRPRLTGPPDENQLAYGRRYHERRSSPDDQYLRSVLASVTAPHLLARVCAARRPRRQFSVAGGRRCRSTAGLAPLRPKEARAQPDK</sequence>
<organism evidence="2 3">
    <name type="scientific">Mesorhizobium delmotii</name>
    <dbReference type="NCBI Taxonomy" id="1631247"/>
    <lineage>
        <taxon>Bacteria</taxon>
        <taxon>Pseudomonadati</taxon>
        <taxon>Pseudomonadota</taxon>
        <taxon>Alphaproteobacteria</taxon>
        <taxon>Hyphomicrobiales</taxon>
        <taxon>Phyllobacteriaceae</taxon>
        <taxon>Mesorhizobium</taxon>
    </lineage>
</organism>
<evidence type="ECO:0000313" key="3">
    <source>
        <dbReference type="Proteomes" id="UP000245698"/>
    </source>
</evidence>
<dbReference type="EMBL" id="FUIG01000035">
    <property type="protein sequence ID" value="SJM32388.1"/>
    <property type="molecule type" value="Genomic_DNA"/>
</dbReference>
<evidence type="ECO:0000313" key="2">
    <source>
        <dbReference type="EMBL" id="SJM32388.1"/>
    </source>
</evidence>
<feature type="region of interest" description="Disordered" evidence="1">
    <location>
        <begin position="1"/>
        <end position="20"/>
    </location>
</feature>
<keyword evidence="3" id="KW-1185">Reference proteome</keyword>